<keyword evidence="3" id="KW-1185">Reference proteome</keyword>
<sequence>MQFAEAVDRHLAAVTGRDLAGYQATLHPDVSLIMLDGRLLTGRDAVLDLHRAWFGDPDWSWSLTPLWSTVAGDTGVAVFAVEYRDLDADGRPYELAYSLGLTFVRVDAAWLLLHDQNTRTS</sequence>
<protein>
    <submittedName>
        <fullName evidence="2">Nuclear transport factor 2 family protein</fullName>
    </submittedName>
</protein>
<evidence type="ECO:0000259" key="1">
    <source>
        <dbReference type="Pfam" id="PF12680"/>
    </source>
</evidence>
<gene>
    <name evidence="2" type="ORF">QLQ12_16460</name>
</gene>
<dbReference type="SUPFAM" id="SSF54427">
    <property type="entry name" value="NTF2-like"/>
    <property type="match status" value="1"/>
</dbReference>
<feature type="domain" description="SnoaL-like" evidence="1">
    <location>
        <begin position="7"/>
        <end position="104"/>
    </location>
</feature>
<proteinExistence type="predicted"/>
<dbReference type="InterPro" id="IPR032710">
    <property type="entry name" value="NTF2-like_dom_sf"/>
</dbReference>
<dbReference type="Pfam" id="PF12680">
    <property type="entry name" value="SnoaL_2"/>
    <property type="match status" value="1"/>
</dbReference>
<organism evidence="2 3">
    <name type="scientific">Actinoplanes sandaracinus</name>
    <dbReference type="NCBI Taxonomy" id="3045177"/>
    <lineage>
        <taxon>Bacteria</taxon>
        <taxon>Bacillati</taxon>
        <taxon>Actinomycetota</taxon>
        <taxon>Actinomycetes</taxon>
        <taxon>Micromonosporales</taxon>
        <taxon>Micromonosporaceae</taxon>
        <taxon>Actinoplanes</taxon>
    </lineage>
</organism>
<dbReference type="RefSeq" id="WP_282760847.1">
    <property type="nucleotide sequence ID" value="NZ_JASCTH010000010.1"/>
</dbReference>
<accession>A0ABT6WKF7</accession>
<dbReference type="EMBL" id="JASCTH010000010">
    <property type="protein sequence ID" value="MDI6100198.1"/>
    <property type="molecule type" value="Genomic_DNA"/>
</dbReference>
<reference evidence="2 3" key="1">
    <citation type="submission" date="2023-05" db="EMBL/GenBank/DDBJ databases">
        <title>Actinoplanes sp. NEAU-A12 genome sequencing.</title>
        <authorList>
            <person name="Wang Z.-S."/>
        </authorList>
    </citation>
    <scope>NUCLEOTIDE SEQUENCE [LARGE SCALE GENOMIC DNA]</scope>
    <source>
        <strain evidence="2 3">NEAU-A12</strain>
    </source>
</reference>
<comment type="caution">
    <text evidence="2">The sequence shown here is derived from an EMBL/GenBank/DDBJ whole genome shotgun (WGS) entry which is preliminary data.</text>
</comment>
<evidence type="ECO:0000313" key="3">
    <source>
        <dbReference type="Proteomes" id="UP001241758"/>
    </source>
</evidence>
<dbReference type="InterPro" id="IPR037401">
    <property type="entry name" value="SnoaL-like"/>
</dbReference>
<dbReference type="Proteomes" id="UP001241758">
    <property type="component" value="Unassembled WGS sequence"/>
</dbReference>
<name>A0ABT6WKF7_9ACTN</name>
<dbReference type="Gene3D" id="3.10.450.50">
    <property type="match status" value="1"/>
</dbReference>
<evidence type="ECO:0000313" key="2">
    <source>
        <dbReference type="EMBL" id="MDI6100198.1"/>
    </source>
</evidence>